<evidence type="ECO:0000256" key="3">
    <source>
        <dbReference type="ARBA" id="ARBA00022490"/>
    </source>
</evidence>
<dbReference type="Gene3D" id="1.10.730.10">
    <property type="entry name" value="Isoleucyl-tRNA Synthetase, Domain 1"/>
    <property type="match status" value="1"/>
</dbReference>
<dbReference type="PRINTS" id="PR01041">
    <property type="entry name" value="TRNASYNTHMET"/>
</dbReference>
<dbReference type="Pfam" id="PF19303">
    <property type="entry name" value="Anticodon_3"/>
    <property type="match status" value="1"/>
</dbReference>
<protein>
    <recommendedName>
        <fullName evidence="2">methionine--tRNA ligase</fullName>
        <ecNumber evidence="2">6.1.1.10</ecNumber>
    </recommendedName>
    <alternativeName>
        <fullName evidence="9">Methionyl-tRNA synthetase</fullName>
    </alternativeName>
</protein>
<evidence type="ECO:0000256" key="9">
    <source>
        <dbReference type="ARBA" id="ARBA00030904"/>
    </source>
</evidence>
<dbReference type="GO" id="GO:0004825">
    <property type="term" value="F:methionine-tRNA ligase activity"/>
    <property type="evidence" value="ECO:0007669"/>
    <property type="project" value="UniProtKB-EC"/>
</dbReference>
<keyword evidence="3" id="KW-0963">Cytoplasm</keyword>
<dbReference type="InterPro" id="IPR014758">
    <property type="entry name" value="Met-tRNA_synth"/>
</dbReference>
<dbReference type="InterPro" id="IPR009080">
    <property type="entry name" value="tRNAsynth_Ia_anticodon-bd"/>
</dbReference>
<evidence type="ECO:0000256" key="7">
    <source>
        <dbReference type="ARBA" id="ARBA00022917"/>
    </source>
</evidence>
<comment type="subcellular location">
    <subcellularLocation>
        <location evidence="1">Cytoplasm</location>
    </subcellularLocation>
</comment>
<dbReference type="InterPro" id="IPR023458">
    <property type="entry name" value="Met-tRNA_ligase_1"/>
</dbReference>
<dbReference type="Gene3D" id="2.20.28.20">
    <property type="entry name" value="Methionyl-tRNA synthetase, Zn-domain"/>
    <property type="match status" value="1"/>
</dbReference>
<dbReference type="SUPFAM" id="SSF57770">
    <property type="entry name" value="Methionyl-tRNA synthetase (MetRS), Zn-domain"/>
    <property type="match status" value="1"/>
</dbReference>
<feature type="domain" description="Methionyl-tRNA synthetase anticodon-binding" evidence="12">
    <location>
        <begin position="419"/>
        <end position="521"/>
    </location>
</feature>
<evidence type="ECO:0000313" key="13">
    <source>
        <dbReference type="EMBL" id="SVA12209.1"/>
    </source>
</evidence>
<keyword evidence="7" id="KW-0648">Protein biosynthesis</keyword>
<evidence type="ECO:0000256" key="1">
    <source>
        <dbReference type="ARBA" id="ARBA00004496"/>
    </source>
</evidence>
<dbReference type="GO" id="GO:0006431">
    <property type="term" value="P:methionyl-tRNA aminoacylation"/>
    <property type="evidence" value="ECO:0007669"/>
    <property type="project" value="InterPro"/>
</dbReference>
<evidence type="ECO:0000256" key="5">
    <source>
        <dbReference type="ARBA" id="ARBA00022741"/>
    </source>
</evidence>
<evidence type="ECO:0000259" key="11">
    <source>
        <dbReference type="Pfam" id="PF09334"/>
    </source>
</evidence>
<gene>
    <name evidence="13" type="ORF">METZ01_LOCUS65063</name>
</gene>
<dbReference type="SUPFAM" id="SSF47323">
    <property type="entry name" value="Anticodon-binding domain of a subclass of class I aminoacyl-tRNA synthetases"/>
    <property type="match status" value="1"/>
</dbReference>
<dbReference type="EC" id="6.1.1.10" evidence="2"/>
<evidence type="ECO:0000256" key="4">
    <source>
        <dbReference type="ARBA" id="ARBA00022598"/>
    </source>
</evidence>
<name>A0A381T8Z4_9ZZZZ</name>
<dbReference type="Pfam" id="PF09334">
    <property type="entry name" value="tRNA-synt_1g"/>
    <property type="match status" value="1"/>
</dbReference>
<keyword evidence="4" id="KW-0436">Ligase</keyword>
<evidence type="ECO:0000256" key="10">
    <source>
        <dbReference type="ARBA" id="ARBA00047364"/>
    </source>
</evidence>
<evidence type="ECO:0000256" key="2">
    <source>
        <dbReference type="ARBA" id="ARBA00012838"/>
    </source>
</evidence>
<dbReference type="GO" id="GO:0005524">
    <property type="term" value="F:ATP binding"/>
    <property type="evidence" value="ECO:0007669"/>
    <property type="project" value="UniProtKB-KW"/>
</dbReference>
<dbReference type="InterPro" id="IPR014729">
    <property type="entry name" value="Rossmann-like_a/b/a_fold"/>
</dbReference>
<reference evidence="13" key="1">
    <citation type="submission" date="2018-05" db="EMBL/GenBank/DDBJ databases">
        <authorList>
            <person name="Lanie J.A."/>
            <person name="Ng W.-L."/>
            <person name="Kazmierczak K.M."/>
            <person name="Andrzejewski T.M."/>
            <person name="Davidsen T.M."/>
            <person name="Wayne K.J."/>
            <person name="Tettelin H."/>
            <person name="Glass J.I."/>
            <person name="Rusch D."/>
            <person name="Podicherti R."/>
            <person name="Tsui H.-C.T."/>
            <person name="Winkler M.E."/>
        </authorList>
    </citation>
    <scope>NUCLEOTIDE SEQUENCE</scope>
</reference>
<accession>A0A381T8Z4</accession>
<feature type="domain" description="Methionyl/Leucyl tRNA synthetase" evidence="11">
    <location>
        <begin position="15"/>
        <end position="408"/>
    </location>
</feature>
<dbReference type="PANTHER" id="PTHR45765">
    <property type="entry name" value="METHIONINE--TRNA LIGASE"/>
    <property type="match status" value="1"/>
</dbReference>
<dbReference type="InterPro" id="IPR041872">
    <property type="entry name" value="Anticodon_Met"/>
</dbReference>
<dbReference type="NCBIfam" id="TIGR00398">
    <property type="entry name" value="metG"/>
    <property type="match status" value="1"/>
</dbReference>
<comment type="catalytic activity">
    <reaction evidence="10">
        <text>tRNA(Met) + L-methionine + ATP = L-methionyl-tRNA(Met) + AMP + diphosphate</text>
        <dbReference type="Rhea" id="RHEA:13481"/>
        <dbReference type="Rhea" id="RHEA-COMP:9667"/>
        <dbReference type="Rhea" id="RHEA-COMP:9698"/>
        <dbReference type="ChEBI" id="CHEBI:30616"/>
        <dbReference type="ChEBI" id="CHEBI:33019"/>
        <dbReference type="ChEBI" id="CHEBI:57844"/>
        <dbReference type="ChEBI" id="CHEBI:78442"/>
        <dbReference type="ChEBI" id="CHEBI:78530"/>
        <dbReference type="ChEBI" id="CHEBI:456215"/>
        <dbReference type="EC" id="6.1.1.10"/>
    </reaction>
</comment>
<dbReference type="AlphaFoldDB" id="A0A381T8Z4"/>
<dbReference type="CDD" id="cd00814">
    <property type="entry name" value="MetRS_core"/>
    <property type="match status" value="1"/>
</dbReference>
<evidence type="ECO:0000259" key="12">
    <source>
        <dbReference type="Pfam" id="PF19303"/>
    </source>
</evidence>
<evidence type="ECO:0000256" key="8">
    <source>
        <dbReference type="ARBA" id="ARBA00023146"/>
    </source>
</evidence>
<dbReference type="InterPro" id="IPR033911">
    <property type="entry name" value="MetRS_core"/>
</dbReference>
<dbReference type="SUPFAM" id="SSF52374">
    <property type="entry name" value="Nucleotidylyl transferase"/>
    <property type="match status" value="1"/>
</dbReference>
<keyword evidence="8" id="KW-0030">Aminoacyl-tRNA synthetase</keyword>
<evidence type="ECO:0000256" key="6">
    <source>
        <dbReference type="ARBA" id="ARBA00022840"/>
    </source>
</evidence>
<dbReference type="InterPro" id="IPR015413">
    <property type="entry name" value="Methionyl/Leucyl_tRNA_Synth"/>
</dbReference>
<dbReference type="Gene3D" id="3.40.50.620">
    <property type="entry name" value="HUPs"/>
    <property type="match status" value="1"/>
</dbReference>
<dbReference type="FunFam" id="2.20.28.20:FF:000001">
    <property type="entry name" value="Methionine--tRNA ligase"/>
    <property type="match status" value="1"/>
</dbReference>
<dbReference type="InterPro" id="IPR029038">
    <property type="entry name" value="MetRS_Zn"/>
</dbReference>
<organism evidence="13">
    <name type="scientific">marine metagenome</name>
    <dbReference type="NCBI Taxonomy" id="408172"/>
    <lineage>
        <taxon>unclassified sequences</taxon>
        <taxon>metagenomes</taxon>
        <taxon>ecological metagenomes</taxon>
    </lineage>
</organism>
<keyword evidence="5" id="KW-0547">Nucleotide-binding</keyword>
<dbReference type="CDD" id="cd07957">
    <property type="entry name" value="Anticodon_Ia_Met"/>
    <property type="match status" value="1"/>
</dbReference>
<dbReference type="GO" id="GO:0005829">
    <property type="term" value="C:cytosol"/>
    <property type="evidence" value="ECO:0007669"/>
    <property type="project" value="TreeGrafter"/>
</dbReference>
<dbReference type="PANTHER" id="PTHR45765:SF1">
    <property type="entry name" value="METHIONINE--TRNA LIGASE, CYTOPLASMIC"/>
    <property type="match status" value="1"/>
</dbReference>
<proteinExistence type="inferred from homology"/>
<sequence length="558" mass="61468">MADEHPTDQRAGTPVLVAVAWPYASGSRHLGHLAGAYLPADIYARHQRLVGNRVLMVSGSDIHGTPITVRADAEGVTPRDIVDRYHAEFVADWERLGISWDLYTSTGTDNHAAVTHDLFLRLLENGHIDRRSSEQYFDAEAGRFLPDRYIEGTCPHCGYAEARGDQCEDCGRTLDPEELLDPRSKITGSRPEVRGTEHFYLRLSDFSDELGAWLDTREGWRRHVLNFSKGWVAEGLQDRAITRDLDWGIDLPVDDLGPGKRIYVWFEAVIGYLSASKEWAQLRGEPEAWRQWWEDEDARSVYFIGKDNIPFHTIIWPGMLLGYGGLNLPTDVPANQYVTFKGGKASASRGVGLTIGEGLDLFQADALRYALAASLPEQSDTDLSVEEIGRRINEELVATWGNLVNRVLSMVHRTCDGAVPTADGRTVDDLALLEAVDEALATVTTQIQRVELRAALRTGMGAAAAVNAYLNAMEPWKLAKADTDRARVVLGTALAAVSGVRVALAPYLPFSTVALDDVLGPVEGWGRREPQPGSPVGKPTPLFAKVDLDMLLSDRDDG</sequence>
<dbReference type="HAMAP" id="MF_00098">
    <property type="entry name" value="Met_tRNA_synth_type1"/>
    <property type="match status" value="1"/>
</dbReference>
<dbReference type="EMBL" id="UINC01004154">
    <property type="protein sequence ID" value="SVA12209.1"/>
    <property type="molecule type" value="Genomic_DNA"/>
</dbReference>
<keyword evidence="6" id="KW-0067">ATP-binding</keyword>